<protein>
    <submittedName>
        <fullName evidence="2">Uncharacterized protein</fullName>
    </submittedName>
</protein>
<gene>
    <name evidence="2" type="ORF">Acr_28g0004760</name>
</gene>
<feature type="compositionally biased region" description="Acidic residues" evidence="1">
    <location>
        <begin position="288"/>
        <end position="312"/>
    </location>
</feature>
<evidence type="ECO:0000313" key="3">
    <source>
        <dbReference type="Proteomes" id="UP000585474"/>
    </source>
</evidence>
<evidence type="ECO:0000313" key="2">
    <source>
        <dbReference type="EMBL" id="GFZ19771.1"/>
    </source>
</evidence>
<sequence>MKDEVTRLPSSPREDQSSPKSSPSVALPPIEARPKRTLFGDYPSNVKGWKRKFFFIFGTTGNSPKGLLGKLGLQGFHGYGVPQASVEVQQDFEFSQRGFIFGQSGPRIKDLLPELRYLIETNGQGPSVPEKILSGVVPLANKEKVEQLTLDQNVTRFYHAISQAVVFDSSLAIWSKEMGDELEGQLAKARVREQQSVEESAKMKDAQDAIADKLAKSEILVAELRKSVVRSKKLALKAFKSSKEFLDAVEVVATKYFGKGFDFYKRQLRHHHPDLAIDFEGMGLDHDLLDEEEQEGEQGDVDAENKEEEEKKEDEATSSFSP</sequence>
<accession>A0A7J0H9Z0</accession>
<dbReference type="EMBL" id="BJWL01000028">
    <property type="protein sequence ID" value="GFZ19771.1"/>
    <property type="molecule type" value="Genomic_DNA"/>
</dbReference>
<evidence type="ECO:0000256" key="1">
    <source>
        <dbReference type="SAM" id="MobiDB-lite"/>
    </source>
</evidence>
<feature type="compositionally biased region" description="Basic and acidic residues" evidence="1">
    <location>
        <begin position="1"/>
        <end position="17"/>
    </location>
</feature>
<dbReference type="AlphaFoldDB" id="A0A7J0H9Z0"/>
<name>A0A7J0H9Z0_9ERIC</name>
<dbReference type="Proteomes" id="UP000585474">
    <property type="component" value="Unassembled WGS sequence"/>
</dbReference>
<organism evidence="2 3">
    <name type="scientific">Actinidia rufa</name>
    <dbReference type="NCBI Taxonomy" id="165716"/>
    <lineage>
        <taxon>Eukaryota</taxon>
        <taxon>Viridiplantae</taxon>
        <taxon>Streptophyta</taxon>
        <taxon>Embryophyta</taxon>
        <taxon>Tracheophyta</taxon>
        <taxon>Spermatophyta</taxon>
        <taxon>Magnoliopsida</taxon>
        <taxon>eudicotyledons</taxon>
        <taxon>Gunneridae</taxon>
        <taxon>Pentapetalae</taxon>
        <taxon>asterids</taxon>
        <taxon>Ericales</taxon>
        <taxon>Actinidiaceae</taxon>
        <taxon>Actinidia</taxon>
    </lineage>
</organism>
<proteinExistence type="predicted"/>
<feature type="region of interest" description="Disordered" evidence="1">
    <location>
        <begin position="286"/>
        <end position="322"/>
    </location>
</feature>
<keyword evidence="3" id="KW-1185">Reference proteome</keyword>
<feature type="region of interest" description="Disordered" evidence="1">
    <location>
        <begin position="1"/>
        <end position="31"/>
    </location>
</feature>
<comment type="caution">
    <text evidence="2">The sequence shown here is derived from an EMBL/GenBank/DDBJ whole genome shotgun (WGS) entry which is preliminary data.</text>
</comment>
<reference evidence="2 3" key="1">
    <citation type="submission" date="2019-07" db="EMBL/GenBank/DDBJ databases">
        <title>De Novo Assembly of kiwifruit Actinidia rufa.</title>
        <authorList>
            <person name="Sugita-Konishi S."/>
            <person name="Sato K."/>
            <person name="Mori E."/>
            <person name="Abe Y."/>
            <person name="Kisaki G."/>
            <person name="Hamano K."/>
            <person name="Suezawa K."/>
            <person name="Otani M."/>
            <person name="Fukuda T."/>
            <person name="Manabe T."/>
            <person name="Gomi K."/>
            <person name="Tabuchi M."/>
            <person name="Akimitsu K."/>
            <person name="Kataoka I."/>
        </authorList>
    </citation>
    <scope>NUCLEOTIDE SEQUENCE [LARGE SCALE GENOMIC DNA]</scope>
    <source>
        <strain evidence="3">cv. Fuchu</strain>
    </source>
</reference>